<dbReference type="Proteomes" id="UP001497472">
    <property type="component" value="Unassembled WGS sequence"/>
</dbReference>
<protein>
    <submittedName>
        <fullName evidence="3">Uncharacterized protein</fullName>
    </submittedName>
</protein>
<dbReference type="InterPro" id="IPR051553">
    <property type="entry name" value="Ran_GTPase-activating"/>
</dbReference>
<dbReference type="EMBL" id="CAVLEF010000225">
    <property type="protein sequence ID" value="CAK1553747.1"/>
    <property type="molecule type" value="Genomic_DNA"/>
</dbReference>
<accession>A0AAV1JYR3</accession>
<gene>
    <name evidence="3" type="ORF">LNINA_LOCUS12715</name>
</gene>
<evidence type="ECO:0000256" key="1">
    <source>
        <dbReference type="PROSITE-ProRule" id="PRU00235"/>
    </source>
</evidence>
<evidence type="ECO:0000256" key="2">
    <source>
        <dbReference type="SAM" id="MobiDB-lite"/>
    </source>
</evidence>
<dbReference type="Gene3D" id="2.130.10.30">
    <property type="entry name" value="Regulator of chromosome condensation 1/beta-lactamase-inhibitor protein II"/>
    <property type="match status" value="1"/>
</dbReference>
<dbReference type="PANTHER" id="PTHR45982:SF1">
    <property type="entry name" value="REGULATOR OF CHROMOSOME CONDENSATION"/>
    <property type="match status" value="1"/>
</dbReference>
<feature type="repeat" description="RCC1" evidence="1">
    <location>
        <begin position="90"/>
        <end position="160"/>
    </location>
</feature>
<feature type="region of interest" description="Disordered" evidence="2">
    <location>
        <begin position="31"/>
        <end position="51"/>
    </location>
</feature>
<dbReference type="PROSITE" id="PS50012">
    <property type="entry name" value="RCC1_3"/>
    <property type="match status" value="1"/>
</dbReference>
<feature type="compositionally biased region" description="Low complexity" evidence="2">
    <location>
        <begin position="36"/>
        <end position="50"/>
    </location>
</feature>
<dbReference type="PANTHER" id="PTHR45982">
    <property type="entry name" value="REGULATOR OF CHROMOSOME CONDENSATION"/>
    <property type="match status" value="1"/>
</dbReference>
<name>A0AAV1JYR3_9NEOP</name>
<evidence type="ECO:0000313" key="4">
    <source>
        <dbReference type="Proteomes" id="UP001497472"/>
    </source>
</evidence>
<dbReference type="AlphaFoldDB" id="A0AAV1JYR3"/>
<organism evidence="3 4">
    <name type="scientific">Leptosia nina</name>
    <dbReference type="NCBI Taxonomy" id="320188"/>
    <lineage>
        <taxon>Eukaryota</taxon>
        <taxon>Metazoa</taxon>
        <taxon>Ecdysozoa</taxon>
        <taxon>Arthropoda</taxon>
        <taxon>Hexapoda</taxon>
        <taxon>Insecta</taxon>
        <taxon>Pterygota</taxon>
        <taxon>Neoptera</taxon>
        <taxon>Endopterygota</taxon>
        <taxon>Lepidoptera</taxon>
        <taxon>Glossata</taxon>
        <taxon>Ditrysia</taxon>
        <taxon>Papilionoidea</taxon>
        <taxon>Pieridae</taxon>
        <taxon>Pierinae</taxon>
        <taxon>Leptosia</taxon>
    </lineage>
</organism>
<comment type="caution">
    <text evidence="3">The sequence shown here is derived from an EMBL/GenBank/DDBJ whole genome shotgun (WGS) entry which is preliminary data.</text>
</comment>
<dbReference type="InterPro" id="IPR009091">
    <property type="entry name" value="RCC1/BLIP-II"/>
</dbReference>
<proteinExistence type="predicted"/>
<dbReference type="SUPFAM" id="SSF50985">
    <property type="entry name" value="RCC1/BLIP-II"/>
    <property type="match status" value="1"/>
</dbReference>
<keyword evidence="4" id="KW-1185">Reference proteome</keyword>
<dbReference type="InterPro" id="IPR000408">
    <property type="entry name" value="Reg_chr_condens"/>
</dbReference>
<evidence type="ECO:0000313" key="3">
    <source>
        <dbReference type="EMBL" id="CAK1553747.1"/>
    </source>
</evidence>
<sequence length="473" mass="53302">MIAIGYFHNLALSSKGQLWCWGASPQQVRATHARRASTPSTPATAPASSPLMVGPDPHLVPQLVDTQNVRGKIVQMSAGWHHSCIINNVGTIYTWGLNFDGQLGSGDRKQVQIPSEVKIRTDHQPDNVKGKTTDVEAESVEVTKSLVACGGDFTVYIDDDGRIYATGNMHLQATNEKETNNSRVIMMKTTKRVIKIPASRSNNKFLFQYVDRIDIMFPFAIDDLQRKPIEPALNPLSSMVDFKKKSWADDVILILKPWVNEEILLGNPNMAAKFAYHTKNYSDCLKFSLKTLKNFPQDDQLYFTHQDLDDSDTRKRDELKIIISNSISKRIKDISMNILNEEPYSIVDSSLFASLPCCCDELKYCVKRVPLSITNVSEIDLSNRAAQTIDKCMSLFPIDTKLWETCFRLAKDFFVANNLSVEELEAVLRKYMESDATAMASAIMFSNDCGQYNDILTPKFYLNMCSEILDTWG</sequence>
<reference evidence="3 4" key="1">
    <citation type="submission" date="2023-11" db="EMBL/GenBank/DDBJ databases">
        <authorList>
            <person name="Okamura Y."/>
        </authorList>
    </citation>
    <scope>NUCLEOTIDE SEQUENCE [LARGE SCALE GENOMIC DNA]</scope>
</reference>
<dbReference type="Pfam" id="PF13540">
    <property type="entry name" value="RCC1_2"/>
    <property type="match status" value="3"/>
</dbReference>